<keyword evidence="4" id="KW-0051">Antiviral defense</keyword>
<dbReference type="AlphaFoldDB" id="A0A0M6WT74"/>
<dbReference type="InterPro" id="IPR006116">
    <property type="entry name" value="NT_2-5OAS_ClassI-CCAase"/>
</dbReference>
<keyword evidence="7" id="KW-1185">Reference proteome</keyword>
<protein>
    <recommendedName>
        <fullName evidence="5">cGAS/DncV-like nucleotidyltransferase C-terminal helical domain-containing protein</fullName>
    </recommendedName>
</protein>
<gene>
    <name evidence="6" type="ORF">RIL183_27771</name>
</gene>
<dbReference type="GO" id="GO:0016779">
    <property type="term" value="F:nucleotidyltransferase activity"/>
    <property type="evidence" value="ECO:0007669"/>
    <property type="project" value="InterPro"/>
</dbReference>
<dbReference type="SUPFAM" id="SSF81301">
    <property type="entry name" value="Nucleotidyltransferase"/>
    <property type="match status" value="1"/>
</dbReference>
<reference evidence="7" key="1">
    <citation type="submission" date="2015-05" db="EMBL/GenBank/DDBJ databases">
        <authorList>
            <consortium name="Pathogen Informatics"/>
        </authorList>
    </citation>
    <scope>NUCLEOTIDE SEQUENCE [LARGE SCALE GENOMIC DNA]</scope>
    <source>
        <strain evidence="7">L1-83</strain>
    </source>
</reference>
<dbReference type="Gene3D" id="3.30.460.10">
    <property type="entry name" value="Beta Polymerase, domain 2"/>
    <property type="match status" value="1"/>
</dbReference>
<dbReference type="EMBL" id="CVRS01000086">
    <property type="protein sequence ID" value="CRL40900.1"/>
    <property type="molecule type" value="Genomic_DNA"/>
</dbReference>
<sequence>MVGYSDGDKEIRTIESDTYAFALDLNTKSGDKKIILLVQGSYANKTNITSQSDVDVAVILESTFMPEYRANVTGENYGFTKGTYTATELKDEVERALNIKFNYDGIERHDKSIRVYGNTYRVDADVVPAYRFRDYTNDFRFDANNYVAGIEIRPDSGGRIINYPEQHIKNGIEKNLKTNYQFKRCVRVMKNIREDMNDNGFRISDQISSFGLESLLWNIPDGIFTKYSSMKYIFEELVDYLYKNMGSFSMYYEANGIKKLFSKSEIQIAYTNFVKDLKAFYAYE</sequence>
<evidence type="ECO:0000256" key="3">
    <source>
        <dbReference type="ARBA" id="ARBA00022741"/>
    </source>
</evidence>
<evidence type="ECO:0000256" key="1">
    <source>
        <dbReference type="ARBA" id="ARBA00022679"/>
    </source>
</evidence>
<dbReference type="Proteomes" id="UP000049828">
    <property type="component" value="Unassembled WGS sequence"/>
</dbReference>
<proteinExistence type="predicted"/>
<keyword evidence="3" id="KW-0547">Nucleotide-binding</keyword>
<dbReference type="Pfam" id="PF26305">
    <property type="entry name" value="CD_NTase_C"/>
    <property type="match status" value="1"/>
</dbReference>
<dbReference type="InterPro" id="IPR043519">
    <property type="entry name" value="NT_sf"/>
</dbReference>
<name>A0A0M6WT74_9FIRM</name>
<evidence type="ECO:0000256" key="4">
    <source>
        <dbReference type="ARBA" id="ARBA00023118"/>
    </source>
</evidence>
<dbReference type="GO" id="GO:0051607">
    <property type="term" value="P:defense response to virus"/>
    <property type="evidence" value="ECO:0007669"/>
    <property type="project" value="UniProtKB-KW"/>
</dbReference>
<organism evidence="6 7">
    <name type="scientific">Roseburia inulinivorans</name>
    <dbReference type="NCBI Taxonomy" id="360807"/>
    <lineage>
        <taxon>Bacteria</taxon>
        <taxon>Bacillati</taxon>
        <taxon>Bacillota</taxon>
        <taxon>Clostridia</taxon>
        <taxon>Lachnospirales</taxon>
        <taxon>Lachnospiraceae</taxon>
        <taxon>Roseburia</taxon>
    </lineage>
</organism>
<dbReference type="InterPro" id="IPR058909">
    <property type="entry name" value="CD_NTase_C"/>
</dbReference>
<keyword evidence="1" id="KW-0808">Transferase</keyword>
<evidence type="ECO:0000256" key="2">
    <source>
        <dbReference type="ARBA" id="ARBA00022695"/>
    </source>
</evidence>
<evidence type="ECO:0000259" key="5">
    <source>
        <dbReference type="Pfam" id="PF26305"/>
    </source>
</evidence>
<dbReference type="CDD" id="cd05400">
    <property type="entry name" value="NT_2-5OAS_ClassI-CCAase"/>
    <property type="match status" value="1"/>
</dbReference>
<keyword evidence="2" id="KW-0548">Nucleotidyltransferase</keyword>
<feature type="domain" description="cGAS/DncV-like nucleotidyltransferase C-terminal helical" evidence="5">
    <location>
        <begin position="169"/>
        <end position="279"/>
    </location>
</feature>
<evidence type="ECO:0000313" key="6">
    <source>
        <dbReference type="EMBL" id="CRL40900.1"/>
    </source>
</evidence>
<accession>A0A0M6WT74</accession>
<evidence type="ECO:0000313" key="7">
    <source>
        <dbReference type="Proteomes" id="UP000049828"/>
    </source>
</evidence>